<dbReference type="OrthoDB" id="3650444at2759"/>
<comment type="caution">
    <text evidence="1">The sequence shown here is derived from an EMBL/GenBank/DDBJ whole genome shotgun (WGS) entry which is preliminary data.</text>
</comment>
<keyword evidence="2" id="KW-1185">Reference proteome</keyword>
<accession>A0A8H6VL79</accession>
<organism evidence="1 2">
    <name type="scientific">Pseudocercospora fuligena</name>
    <dbReference type="NCBI Taxonomy" id="685502"/>
    <lineage>
        <taxon>Eukaryota</taxon>
        <taxon>Fungi</taxon>
        <taxon>Dikarya</taxon>
        <taxon>Ascomycota</taxon>
        <taxon>Pezizomycotina</taxon>
        <taxon>Dothideomycetes</taxon>
        <taxon>Dothideomycetidae</taxon>
        <taxon>Mycosphaerellales</taxon>
        <taxon>Mycosphaerellaceae</taxon>
        <taxon>Pseudocercospora</taxon>
    </lineage>
</organism>
<name>A0A8H6VL79_9PEZI</name>
<sequence length="307" mass="34698">MGHTQLHFSSPISHHQKITHDDFIMASDTTTDIEGLRMQILANAAFYFTKARNEHFHKNRRVAWSTPHYPQGFDIITQKADGSYSAILICGDPDRRDMAAAGGWTHDANSALESLLDVMSKAVARKFDLLGGREKDMRVTGSGILSVRFWRLDVCSNFLPPTLHHTKCTTHKRTMASLIPDIAGLREQILANAAFVFNKAVLRHHYAVVPDYSQRPHVREVSLSDIFDIIIMQKRYSTRFTAKLVCGDLRERILLAEGESKGTETEALVSLSRVMCKACGKKEYSLVVNERDMEYMAGGMVNDYMMR</sequence>
<evidence type="ECO:0000313" key="2">
    <source>
        <dbReference type="Proteomes" id="UP000660729"/>
    </source>
</evidence>
<dbReference type="Proteomes" id="UP000660729">
    <property type="component" value="Unassembled WGS sequence"/>
</dbReference>
<gene>
    <name evidence="1" type="ORF">HII31_08009</name>
</gene>
<reference evidence="1" key="1">
    <citation type="submission" date="2020-04" db="EMBL/GenBank/DDBJ databases">
        <title>Draft genome resource of the tomato pathogen Pseudocercospora fuligena.</title>
        <authorList>
            <person name="Zaccaron A."/>
        </authorList>
    </citation>
    <scope>NUCLEOTIDE SEQUENCE</scope>
    <source>
        <strain evidence="1">PF001</strain>
    </source>
</reference>
<dbReference type="AlphaFoldDB" id="A0A8H6VL79"/>
<proteinExistence type="predicted"/>
<protein>
    <submittedName>
        <fullName evidence="1">Uncharacterized protein</fullName>
    </submittedName>
</protein>
<dbReference type="EMBL" id="JABCIY010000168">
    <property type="protein sequence ID" value="KAF7190850.1"/>
    <property type="molecule type" value="Genomic_DNA"/>
</dbReference>
<evidence type="ECO:0000313" key="1">
    <source>
        <dbReference type="EMBL" id="KAF7190850.1"/>
    </source>
</evidence>